<keyword evidence="2" id="KW-1185">Reference proteome</keyword>
<gene>
    <name evidence="1" type="ORF">HJG63_008598</name>
</gene>
<name>A0A7J8DI51_ROUAE</name>
<sequence>MIPPSEAWVGWVQGEGGWPGRPEPRVPSYCLSWGDPAPNLEAVVCAFTPSPSCLPACPPLLQWPVGGLALLPLGSPPGPGPGPGPGSVPVPALIAQEDEMYSFEMSVPRGSHAGKKEIGQKSWAALWHVGSFVQDALLSLTTRRYEQNG</sequence>
<dbReference type="AlphaFoldDB" id="A0A7J8DI51"/>
<protein>
    <submittedName>
        <fullName evidence="1">Uncharacterized protein</fullName>
    </submittedName>
</protein>
<comment type="caution">
    <text evidence="1">The sequence shown here is derived from an EMBL/GenBank/DDBJ whole genome shotgun (WGS) entry which is preliminary data.</text>
</comment>
<evidence type="ECO:0000313" key="1">
    <source>
        <dbReference type="EMBL" id="KAF6422793.1"/>
    </source>
</evidence>
<dbReference type="EMBL" id="JACASE010000012">
    <property type="protein sequence ID" value="KAF6422793.1"/>
    <property type="molecule type" value="Genomic_DNA"/>
</dbReference>
<dbReference type="Proteomes" id="UP000593571">
    <property type="component" value="Unassembled WGS sequence"/>
</dbReference>
<proteinExistence type="predicted"/>
<reference evidence="1 2" key="1">
    <citation type="journal article" date="2020" name="Nature">
        <title>Six reference-quality genomes reveal evolution of bat adaptations.</title>
        <authorList>
            <person name="Jebb D."/>
            <person name="Huang Z."/>
            <person name="Pippel M."/>
            <person name="Hughes G.M."/>
            <person name="Lavrichenko K."/>
            <person name="Devanna P."/>
            <person name="Winkler S."/>
            <person name="Jermiin L.S."/>
            <person name="Skirmuntt E.C."/>
            <person name="Katzourakis A."/>
            <person name="Burkitt-Gray L."/>
            <person name="Ray D.A."/>
            <person name="Sullivan K.A.M."/>
            <person name="Roscito J.G."/>
            <person name="Kirilenko B.M."/>
            <person name="Davalos L.M."/>
            <person name="Corthals A.P."/>
            <person name="Power M.L."/>
            <person name="Jones G."/>
            <person name="Ransome R.D."/>
            <person name="Dechmann D.K.N."/>
            <person name="Locatelli A.G."/>
            <person name="Puechmaille S.J."/>
            <person name="Fedrigo O."/>
            <person name="Jarvis E.D."/>
            <person name="Hiller M."/>
            <person name="Vernes S.C."/>
            <person name="Myers E.W."/>
            <person name="Teeling E.C."/>
        </authorList>
    </citation>
    <scope>NUCLEOTIDE SEQUENCE [LARGE SCALE GENOMIC DNA]</scope>
    <source>
        <strain evidence="1">MRouAeg1</strain>
        <tissue evidence="1">Muscle</tissue>
    </source>
</reference>
<organism evidence="1 2">
    <name type="scientific">Rousettus aegyptiacus</name>
    <name type="common">Egyptian fruit bat</name>
    <name type="synonym">Pteropus aegyptiacus</name>
    <dbReference type="NCBI Taxonomy" id="9407"/>
    <lineage>
        <taxon>Eukaryota</taxon>
        <taxon>Metazoa</taxon>
        <taxon>Chordata</taxon>
        <taxon>Craniata</taxon>
        <taxon>Vertebrata</taxon>
        <taxon>Euteleostomi</taxon>
        <taxon>Mammalia</taxon>
        <taxon>Eutheria</taxon>
        <taxon>Laurasiatheria</taxon>
        <taxon>Chiroptera</taxon>
        <taxon>Yinpterochiroptera</taxon>
        <taxon>Pteropodoidea</taxon>
        <taxon>Pteropodidae</taxon>
        <taxon>Rousettinae</taxon>
        <taxon>Rousettus</taxon>
    </lineage>
</organism>
<accession>A0A7J8DI51</accession>
<evidence type="ECO:0000313" key="2">
    <source>
        <dbReference type="Proteomes" id="UP000593571"/>
    </source>
</evidence>